<dbReference type="PANTHER" id="PTHR37850:SF1">
    <property type="entry name" value="SAF DOMAIN PROTEIN"/>
    <property type="match status" value="1"/>
</dbReference>
<feature type="non-terminal residue" evidence="4">
    <location>
        <position position="187"/>
    </location>
</feature>
<evidence type="ECO:0000256" key="1">
    <source>
        <dbReference type="ARBA" id="ARBA00022857"/>
    </source>
</evidence>
<evidence type="ECO:0000313" key="4">
    <source>
        <dbReference type="EMBL" id="GAI29561.1"/>
    </source>
</evidence>
<gene>
    <name evidence="4" type="ORF">S06H3_36277</name>
</gene>
<dbReference type="PANTHER" id="PTHR37850">
    <property type="entry name" value="STRU PROTEIN"/>
    <property type="match status" value="1"/>
</dbReference>
<dbReference type="EMBL" id="BARV01021957">
    <property type="protein sequence ID" value="GAI29561.1"/>
    <property type="molecule type" value="Genomic_DNA"/>
</dbReference>
<name>X1NH84_9ZZZZ</name>
<comment type="caution">
    <text evidence="4">The sequence shown here is derived from an EMBL/GenBank/DDBJ whole genome shotgun (WGS) entry which is preliminary data.</text>
</comment>
<keyword evidence="1" id="KW-0521">NADP</keyword>
<evidence type="ECO:0000256" key="2">
    <source>
        <dbReference type="ARBA" id="ARBA00023002"/>
    </source>
</evidence>
<evidence type="ECO:0000259" key="3">
    <source>
        <dbReference type="Pfam" id="PF01113"/>
    </source>
</evidence>
<feature type="domain" description="Dihydrodipicolinate reductase N-terminal" evidence="3">
    <location>
        <begin position="15"/>
        <end position="110"/>
    </location>
</feature>
<dbReference type="SUPFAM" id="SSF51735">
    <property type="entry name" value="NAD(P)-binding Rossmann-fold domains"/>
    <property type="match status" value="1"/>
</dbReference>
<dbReference type="Gene3D" id="3.40.50.720">
    <property type="entry name" value="NAD(P)-binding Rossmann-like Domain"/>
    <property type="match status" value="1"/>
</dbReference>
<dbReference type="AlphaFoldDB" id="X1NH84"/>
<keyword evidence="2" id="KW-0560">Oxidoreductase</keyword>
<dbReference type="InterPro" id="IPR000846">
    <property type="entry name" value="DapB_N"/>
</dbReference>
<organism evidence="4">
    <name type="scientific">marine sediment metagenome</name>
    <dbReference type="NCBI Taxonomy" id="412755"/>
    <lineage>
        <taxon>unclassified sequences</taxon>
        <taxon>metagenomes</taxon>
        <taxon>ecological metagenomes</taxon>
    </lineage>
</organism>
<dbReference type="GO" id="GO:0008839">
    <property type="term" value="F:4-hydroxy-tetrahydrodipicolinate reductase"/>
    <property type="evidence" value="ECO:0007669"/>
    <property type="project" value="InterPro"/>
</dbReference>
<reference evidence="4" key="1">
    <citation type="journal article" date="2014" name="Front. Microbiol.">
        <title>High frequency of phylogenetically diverse reductive dehalogenase-homologous genes in deep subseafloor sedimentary metagenomes.</title>
        <authorList>
            <person name="Kawai M."/>
            <person name="Futagami T."/>
            <person name="Toyoda A."/>
            <person name="Takaki Y."/>
            <person name="Nishi S."/>
            <person name="Hori S."/>
            <person name="Arai W."/>
            <person name="Tsubouchi T."/>
            <person name="Morono Y."/>
            <person name="Uchiyama I."/>
            <person name="Ito T."/>
            <person name="Fujiyama A."/>
            <person name="Inagaki F."/>
            <person name="Takami H."/>
        </authorList>
    </citation>
    <scope>NUCLEOTIDE SEQUENCE</scope>
    <source>
        <strain evidence="4">Expedition CK06-06</strain>
    </source>
</reference>
<dbReference type="InterPro" id="IPR036291">
    <property type="entry name" value="NAD(P)-bd_dom_sf"/>
</dbReference>
<sequence>MYDALVKLEKENRPIRVAVVGAGGSMGKGICLQTKLTPGLKLVAAIDINQAGAKEAARLSGHPGVLFSDELLPVLDKIPIDVLVESTNTVEFAAKTCMEALNRKIHVVLMNAEVDLLLRPYLDHLAEKNGVIITSDAGDQDGVVARMAEEIQMWGFDLVMLGNIKGFLNRYATIEGMKKEAAKRYLN</sequence>
<dbReference type="GO" id="GO:0009089">
    <property type="term" value="P:lysine biosynthetic process via diaminopimelate"/>
    <property type="evidence" value="ECO:0007669"/>
    <property type="project" value="InterPro"/>
</dbReference>
<protein>
    <recommendedName>
        <fullName evidence="3">Dihydrodipicolinate reductase N-terminal domain-containing protein</fullName>
    </recommendedName>
</protein>
<proteinExistence type="predicted"/>
<dbReference type="Pfam" id="PF01113">
    <property type="entry name" value="DapB_N"/>
    <property type="match status" value="1"/>
</dbReference>
<accession>X1NH84</accession>